<dbReference type="PANTHER" id="PTHR10357">
    <property type="entry name" value="ALPHA-AMYLASE FAMILY MEMBER"/>
    <property type="match status" value="1"/>
</dbReference>
<dbReference type="Gene3D" id="2.60.40.10">
    <property type="entry name" value="Immunoglobulins"/>
    <property type="match status" value="1"/>
</dbReference>
<evidence type="ECO:0000313" key="5">
    <source>
        <dbReference type="EMBL" id="QOV20187.1"/>
    </source>
</evidence>
<dbReference type="GO" id="GO:0004553">
    <property type="term" value="F:hydrolase activity, hydrolyzing O-glycosyl compounds"/>
    <property type="evidence" value="ECO:0007669"/>
    <property type="project" value="InterPro"/>
</dbReference>
<evidence type="ECO:0000256" key="1">
    <source>
        <dbReference type="ARBA" id="ARBA00008061"/>
    </source>
</evidence>
<dbReference type="SMART" id="SM00642">
    <property type="entry name" value="Aamy"/>
    <property type="match status" value="1"/>
</dbReference>
<keyword evidence="2" id="KW-0378">Hydrolase</keyword>
<proteinExistence type="inferred from homology"/>
<dbReference type="InterPro" id="IPR006047">
    <property type="entry name" value="GH13_cat_dom"/>
</dbReference>
<evidence type="ECO:0000259" key="4">
    <source>
        <dbReference type="SMART" id="SM00642"/>
    </source>
</evidence>
<feature type="domain" description="Glycosyl hydrolase family 13 catalytic" evidence="4">
    <location>
        <begin position="139"/>
        <end position="592"/>
    </location>
</feature>
<keyword evidence="6" id="KW-1185">Reference proteome</keyword>
<dbReference type="Pfam" id="PF00128">
    <property type="entry name" value="Alpha-amylase"/>
    <property type="match status" value="2"/>
</dbReference>
<dbReference type="InterPro" id="IPR004185">
    <property type="entry name" value="Glyco_hydro_13_lg-like_dom"/>
</dbReference>
<dbReference type="InterPro" id="IPR013780">
    <property type="entry name" value="Glyco_hydro_b"/>
</dbReference>
<dbReference type="CDD" id="cd02857">
    <property type="entry name" value="E_set_CDase_PDE_N"/>
    <property type="match status" value="1"/>
</dbReference>
<evidence type="ECO:0000313" key="6">
    <source>
        <dbReference type="Proteomes" id="UP000593601"/>
    </source>
</evidence>
<dbReference type="PANTHER" id="PTHR10357:SF210">
    <property type="entry name" value="MALTODEXTRIN GLUCOSIDASE"/>
    <property type="match status" value="1"/>
</dbReference>
<accession>A0A7M2RKU3</accession>
<dbReference type="CDD" id="cd11338">
    <property type="entry name" value="AmyAc_CMD"/>
    <property type="match status" value="1"/>
</dbReference>
<dbReference type="InterPro" id="IPR013783">
    <property type="entry name" value="Ig-like_fold"/>
</dbReference>
<dbReference type="KEGG" id="bliq:INP51_04345"/>
<dbReference type="AlphaFoldDB" id="A0A7M2RKU3"/>
<sequence length="701" mass="81942">MEIDKKQQYISQMRGMFNKHGLYSDETRQFRIPYEPEAGDAVTIRFRTVRNNVDSVYLISGKLREPMKVSVTKNGFDFYEYKLTVTDEPLYYYFEINCGKIHCYYNKLGVSRELQEEYSFGIIPGYKTPDWARGAVTYQIFVDRFCNGDPSNDVQSDEYFYIDRRVRKVDEWSKRPETMDVGNFYGGDLQGVIDKLDYLKDLGVQVVYLNPIFVSPSNHKYDIQDYDFVDPHFGKIVDDGGECLKGDDTDNTHALRYINRVTNQKNLEASNRLFIRLTEEIHKRGMKVILDGVFNHCGSYNKWMDREQIYENQETYEKGAFVSKDSPYHSFFKFYNEHEWPYNEYYDGWWGHPTLPKLNYEDSSKLMEDIMRIAAKWVSPPYLADGWRLDVASDLGHSLEFNHKFWREFRRVVKEANPDAIVLAEHYGDARSWLAGDQWDTVMNYDAFMEPVSWFLTGMEKHSDEFRQDLLGNADAFISAMNHHCAQFHRQSLECAMNELDNHDHSRFLTRTSHLVGRLADKGSDAAQLNVNKAVLREAVVMQMTWPGAPTIYYGDEAGLVGFTDPDNRRTYPWGSEDHELIRFYKNITYIHKKYPVLTGGSLKFIYKDYNIIAYARFNLSEQIVVVVNNRAEQANVTIPVWEAGIYRTRDTSMDEIFETNAIGFFAKLSPRKIQAGNLTMELNPFSAVILYRKEEKTIYN</sequence>
<dbReference type="Pfam" id="PF02903">
    <property type="entry name" value="Alpha-amylase_N"/>
    <property type="match status" value="1"/>
</dbReference>
<dbReference type="Gene3D" id="2.60.40.1180">
    <property type="entry name" value="Golgi alpha-mannosidase II"/>
    <property type="match status" value="1"/>
</dbReference>
<evidence type="ECO:0000256" key="3">
    <source>
        <dbReference type="ARBA" id="ARBA00023295"/>
    </source>
</evidence>
<comment type="similarity">
    <text evidence="1">Belongs to the glycosyl hydrolase 13 family.</text>
</comment>
<protein>
    <submittedName>
        <fullName evidence="5">Alpha-glycosidase</fullName>
    </submittedName>
</protein>
<dbReference type="SUPFAM" id="SSF51011">
    <property type="entry name" value="Glycosyl hydrolase domain"/>
    <property type="match status" value="1"/>
</dbReference>
<gene>
    <name evidence="5" type="ORF">INP51_04345</name>
</gene>
<dbReference type="SUPFAM" id="SSF81296">
    <property type="entry name" value="E set domains"/>
    <property type="match status" value="1"/>
</dbReference>
<dbReference type="InterPro" id="IPR014756">
    <property type="entry name" value="Ig_E-set"/>
</dbReference>
<evidence type="ECO:0000256" key="2">
    <source>
        <dbReference type="ARBA" id="ARBA00022801"/>
    </source>
</evidence>
<dbReference type="GO" id="GO:0005975">
    <property type="term" value="P:carbohydrate metabolic process"/>
    <property type="evidence" value="ECO:0007669"/>
    <property type="project" value="InterPro"/>
</dbReference>
<dbReference type="SUPFAM" id="SSF51445">
    <property type="entry name" value="(Trans)glycosidases"/>
    <property type="match status" value="1"/>
</dbReference>
<organism evidence="5 6">
    <name type="scientific">Blautia liquoris</name>
    <dbReference type="NCBI Taxonomy" id="2779518"/>
    <lineage>
        <taxon>Bacteria</taxon>
        <taxon>Bacillati</taxon>
        <taxon>Bacillota</taxon>
        <taxon>Clostridia</taxon>
        <taxon>Lachnospirales</taxon>
        <taxon>Lachnospiraceae</taxon>
        <taxon>Blautia</taxon>
    </lineage>
</organism>
<dbReference type="Proteomes" id="UP000593601">
    <property type="component" value="Chromosome"/>
</dbReference>
<dbReference type="InterPro" id="IPR017853">
    <property type="entry name" value="GH"/>
</dbReference>
<keyword evidence="3 5" id="KW-0326">Glycosidase</keyword>
<dbReference type="EMBL" id="CP063304">
    <property type="protein sequence ID" value="QOV20187.1"/>
    <property type="molecule type" value="Genomic_DNA"/>
</dbReference>
<dbReference type="RefSeq" id="WP_193736507.1">
    <property type="nucleotide sequence ID" value="NZ_CP063304.1"/>
</dbReference>
<name>A0A7M2RKU3_9FIRM</name>
<reference evidence="5 6" key="1">
    <citation type="submission" date="2020-10" db="EMBL/GenBank/DDBJ databases">
        <title>Blautia liquoris sp.nov., isolated from the mud in a fermentation cellar used for the production of Chinese strong-flavoured liquor.</title>
        <authorList>
            <person name="Lu L."/>
        </authorList>
    </citation>
    <scope>NUCLEOTIDE SEQUENCE [LARGE SCALE GENOMIC DNA]</scope>
    <source>
        <strain evidence="5 6">LZLJ-3</strain>
    </source>
</reference>
<dbReference type="Gene3D" id="3.20.20.80">
    <property type="entry name" value="Glycosidases"/>
    <property type="match status" value="1"/>
</dbReference>